<feature type="transmembrane region" description="Helical" evidence="1">
    <location>
        <begin position="360"/>
        <end position="378"/>
    </location>
</feature>
<feature type="transmembrane region" description="Helical" evidence="1">
    <location>
        <begin position="215"/>
        <end position="244"/>
    </location>
</feature>
<keyword evidence="1" id="KW-0472">Membrane</keyword>
<feature type="transmembrane region" description="Helical" evidence="1">
    <location>
        <begin position="414"/>
        <end position="434"/>
    </location>
</feature>
<feature type="transmembrane region" description="Helical" evidence="1">
    <location>
        <begin position="256"/>
        <end position="275"/>
    </location>
</feature>
<feature type="transmembrane region" description="Helical" evidence="1">
    <location>
        <begin position="21"/>
        <end position="40"/>
    </location>
</feature>
<dbReference type="AlphaFoldDB" id="A0A1G1VT20"/>
<accession>A0A1G1VT20</accession>
<reference evidence="2 3" key="1">
    <citation type="journal article" date="2016" name="Nat. Commun.">
        <title>Thousands of microbial genomes shed light on interconnected biogeochemical processes in an aquifer system.</title>
        <authorList>
            <person name="Anantharaman K."/>
            <person name="Brown C.T."/>
            <person name="Hug L.A."/>
            <person name="Sharon I."/>
            <person name="Castelle C.J."/>
            <person name="Probst A.J."/>
            <person name="Thomas B.C."/>
            <person name="Singh A."/>
            <person name="Wilkins M.J."/>
            <person name="Karaoz U."/>
            <person name="Brodie E.L."/>
            <person name="Williams K.H."/>
            <person name="Hubbard S.S."/>
            <person name="Banfield J.F."/>
        </authorList>
    </citation>
    <scope>NUCLEOTIDE SEQUENCE [LARGE SCALE GENOMIC DNA]</scope>
</reference>
<keyword evidence="1" id="KW-0812">Transmembrane</keyword>
<name>A0A1G1VT20_9BACT</name>
<proteinExistence type="predicted"/>
<sequence length="567" mass="63574">MNRSSSPKSTSNQKGNQRQRWIEHLSVGVFLLVASLSQSWHFLSGAWFKGDGIHIPMLHDTLWHFAVIHELARSFPPQNPGMAGVPLLNYHFLSDFILMLVHQGSGLSVETVYMYLAPPVVAFLFALSAFMLAKRLTKSTWKGLTGAAFTVFGGSAAYTIPLLLGKNTPWFANSFMLDQPFDQLTNVHTVLGFSIFLFGVSILHRFVQDGRKNDAIFSGLLLGLSTAVKAYAGIVAVGALWTALVPELVLRRSRKMLLPTLIATGLFLGFTLWTSSTTKPPLLFLPGWILRRMVEDSGRFYNEHLTQLYQHYTAAGNIPRFIQINLEEFGLYLVGNLGVRILAFIWIGKKILRFSRASTMDFFLIGAVVFSLGIPLLFVQPVSVYNTIQFSPYALMLLSILLVVEITEKKPHTALLILLFILSIPTTIKTFILANQEESVTVPIKEVEAMQFVNTLPEESVVLTPISSQHRYLMKIPGLGGRRTYFSGETFAVLTDTPYQYRLEAVEEFFSPETPVDRRERILKDAKITHIYSDSKGDTAMLEELEKDGFPISKIFSNAMSTIFVVR</sequence>
<comment type="caution">
    <text evidence="2">The sequence shown here is derived from an EMBL/GenBank/DDBJ whole genome shotgun (WGS) entry which is preliminary data.</text>
</comment>
<dbReference type="EMBL" id="MHCJ01000003">
    <property type="protein sequence ID" value="OGY18553.1"/>
    <property type="molecule type" value="Genomic_DNA"/>
</dbReference>
<evidence type="ECO:0008006" key="4">
    <source>
        <dbReference type="Google" id="ProtNLM"/>
    </source>
</evidence>
<evidence type="ECO:0000313" key="2">
    <source>
        <dbReference type="EMBL" id="OGY18553.1"/>
    </source>
</evidence>
<gene>
    <name evidence="2" type="ORF">A2786_03580</name>
</gene>
<feature type="transmembrane region" description="Helical" evidence="1">
    <location>
        <begin position="113"/>
        <end position="132"/>
    </location>
</feature>
<feature type="transmembrane region" description="Helical" evidence="1">
    <location>
        <begin position="184"/>
        <end position="203"/>
    </location>
</feature>
<evidence type="ECO:0000313" key="3">
    <source>
        <dbReference type="Proteomes" id="UP000179233"/>
    </source>
</evidence>
<evidence type="ECO:0000256" key="1">
    <source>
        <dbReference type="SAM" id="Phobius"/>
    </source>
</evidence>
<dbReference type="Proteomes" id="UP000179233">
    <property type="component" value="Unassembled WGS sequence"/>
</dbReference>
<protein>
    <recommendedName>
        <fullName evidence="4">Glycosyltransferase RgtA/B/C/D-like domain-containing protein</fullName>
    </recommendedName>
</protein>
<feature type="transmembrane region" description="Helical" evidence="1">
    <location>
        <begin position="390"/>
        <end position="407"/>
    </location>
</feature>
<feature type="transmembrane region" description="Helical" evidence="1">
    <location>
        <begin position="329"/>
        <end position="348"/>
    </location>
</feature>
<keyword evidence="1" id="KW-1133">Transmembrane helix</keyword>
<feature type="transmembrane region" description="Helical" evidence="1">
    <location>
        <begin position="144"/>
        <end position="164"/>
    </location>
</feature>
<organism evidence="2 3">
    <name type="scientific">Candidatus Chisholmbacteria bacterium RIFCSPHIGHO2_01_FULL_52_32</name>
    <dbReference type="NCBI Taxonomy" id="1797591"/>
    <lineage>
        <taxon>Bacteria</taxon>
        <taxon>Candidatus Chisholmiibacteriota</taxon>
    </lineage>
</organism>